<accession>A0AAU6Q0A2</accession>
<reference evidence="3" key="1">
    <citation type="submission" date="2024-03" db="EMBL/GenBank/DDBJ databases">
        <title>Deinococcus weizhi sp. nov., isolated from human skin.</title>
        <authorList>
            <person name="Wei Z."/>
            <person name="Tian F."/>
            <person name="Yang C."/>
            <person name="Xin L.T."/>
            <person name="Wen Z.J."/>
            <person name="Lan K.C."/>
            <person name="Yu L."/>
            <person name="Zhe W."/>
            <person name="Dan F.D."/>
            <person name="Jun W."/>
            <person name="Rui Z."/>
            <person name="Yong X.J."/>
            <person name="Ting Y."/>
            <person name="Wei X."/>
            <person name="Xu Z.G."/>
            <person name="Xin Z."/>
            <person name="Dong F.G."/>
            <person name="Ni X.M."/>
            <person name="Zheng M.G."/>
            <person name="Chun Y."/>
            <person name="Qian W.X."/>
        </authorList>
    </citation>
    <scope>NUCLEOTIDE SEQUENCE</scope>
    <source>
        <strain evidence="3">VB142</strain>
    </source>
</reference>
<evidence type="ECO:0000313" key="3">
    <source>
        <dbReference type="EMBL" id="WYF43761.1"/>
    </source>
</evidence>
<proteinExistence type="predicted"/>
<evidence type="ECO:0000256" key="1">
    <source>
        <dbReference type="SAM" id="MobiDB-lite"/>
    </source>
</evidence>
<sequence length="179" mass="18825">MKQTLSIALTALALTLSACTPDSTPNPNPNPTPTPGGWGDTSTITATQLKACPATDTTEQGKIDPAVNTCTTGTITGITQAGGTEKCSLSMDGNGKLTFTSPNFSKSIDLKSSTFVYYTHRIDNGVHTVMYALEDRATDTTGKVSLGFAYYETITSPSLPNLTITVQDGQQTAACFTRI</sequence>
<evidence type="ECO:0000256" key="2">
    <source>
        <dbReference type="SAM" id="SignalP"/>
    </source>
</evidence>
<organism evidence="3">
    <name type="scientific">Deinococcus sp. VB142</name>
    <dbReference type="NCBI Taxonomy" id="3112952"/>
    <lineage>
        <taxon>Bacteria</taxon>
        <taxon>Thermotogati</taxon>
        <taxon>Deinococcota</taxon>
        <taxon>Deinococci</taxon>
        <taxon>Deinococcales</taxon>
        <taxon>Deinococcaceae</taxon>
        <taxon>Deinococcus</taxon>
    </lineage>
</organism>
<feature type="chain" id="PRO_5043839914" evidence="2">
    <location>
        <begin position="19"/>
        <end position="179"/>
    </location>
</feature>
<feature type="signal peptide" evidence="2">
    <location>
        <begin position="1"/>
        <end position="18"/>
    </location>
</feature>
<feature type="compositionally biased region" description="Pro residues" evidence="1">
    <location>
        <begin position="24"/>
        <end position="34"/>
    </location>
</feature>
<name>A0AAU6Q0A2_9DEIO</name>
<dbReference type="PROSITE" id="PS51257">
    <property type="entry name" value="PROKAR_LIPOPROTEIN"/>
    <property type="match status" value="1"/>
</dbReference>
<dbReference type="AlphaFoldDB" id="A0AAU6Q0A2"/>
<protein>
    <submittedName>
        <fullName evidence="3">Uncharacterized protein</fullName>
    </submittedName>
</protein>
<dbReference type="EMBL" id="CP149782">
    <property type="protein sequence ID" value="WYF43761.1"/>
    <property type="molecule type" value="Genomic_DNA"/>
</dbReference>
<feature type="region of interest" description="Disordered" evidence="1">
    <location>
        <begin position="19"/>
        <end position="43"/>
    </location>
</feature>
<gene>
    <name evidence="3" type="ORF">WDJ50_10075</name>
</gene>
<keyword evidence="2" id="KW-0732">Signal</keyword>
<dbReference type="RefSeq" id="WP_339094713.1">
    <property type="nucleotide sequence ID" value="NZ_CP149782.1"/>
</dbReference>